<gene>
    <name evidence="3" type="ORF">E4P82_14685</name>
</gene>
<dbReference type="InterPro" id="IPR001279">
    <property type="entry name" value="Metallo-B-lactamas"/>
</dbReference>
<dbReference type="Proteomes" id="UP000760480">
    <property type="component" value="Unassembled WGS sequence"/>
</dbReference>
<name>A0ABX1TQX8_9GAMM</name>
<proteinExistence type="inferred from homology"/>
<evidence type="ECO:0000256" key="1">
    <source>
        <dbReference type="ARBA" id="ARBA00005250"/>
    </source>
</evidence>
<accession>A0ABX1TQX8</accession>
<protein>
    <submittedName>
        <fullName evidence="3">MBL fold metallo-hydrolase</fullName>
    </submittedName>
</protein>
<dbReference type="Pfam" id="PF00753">
    <property type="entry name" value="Lactamase_B"/>
    <property type="match status" value="1"/>
</dbReference>
<comment type="similarity">
    <text evidence="1">Belongs to the metallo-beta-lactamase superfamily. Class-B beta-lactamase family.</text>
</comment>
<dbReference type="SMART" id="SM00849">
    <property type="entry name" value="Lactamase_B"/>
    <property type="match status" value="1"/>
</dbReference>
<evidence type="ECO:0000313" key="4">
    <source>
        <dbReference type="Proteomes" id="UP000760480"/>
    </source>
</evidence>
<reference evidence="3 4" key="1">
    <citation type="submission" date="2019-03" db="EMBL/GenBank/DDBJ databases">
        <title>Metabolic reconstructions from genomes of highly enriched 'Candidatus Accumulibacter' and 'Candidatus Competibacter' bioreactor populations.</title>
        <authorList>
            <person name="Annavajhala M.K."/>
            <person name="Welles L."/>
            <person name="Abbas B."/>
            <person name="Sorokin D."/>
            <person name="Park H."/>
            <person name="Van Loosdrecht M."/>
            <person name="Chandran K."/>
        </authorList>
    </citation>
    <scope>NUCLEOTIDE SEQUENCE [LARGE SCALE GENOMIC DNA]</scope>
    <source>
        <strain evidence="3 4">SBR_G</strain>
    </source>
</reference>
<dbReference type="Gene3D" id="3.60.15.10">
    <property type="entry name" value="Ribonuclease Z/Hydroxyacylglutathione hydrolase-like"/>
    <property type="match status" value="1"/>
</dbReference>
<dbReference type="RefSeq" id="WP_169249605.1">
    <property type="nucleotide sequence ID" value="NZ_SPMZ01000045.1"/>
</dbReference>
<dbReference type="SUPFAM" id="SSF56281">
    <property type="entry name" value="Metallo-hydrolase/oxidoreductase"/>
    <property type="match status" value="1"/>
</dbReference>
<organism evidence="3 4">
    <name type="scientific">Candidatus Competibacter phosphatis</name>
    <dbReference type="NCBI Taxonomy" id="221280"/>
    <lineage>
        <taxon>Bacteria</taxon>
        <taxon>Pseudomonadati</taxon>
        <taxon>Pseudomonadota</taxon>
        <taxon>Gammaproteobacteria</taxon>
        <taxon>Candidatus Competibacteraceae</taxon>
        <taxon>Candidatus Competibacter</taxon>
    </lineage>
</organism>
<dbReference type="PANTHER" id="PTHR42951:SF4">
    <property type="entry name" value="ACYL-COENZYME A THIOESTERASE MBLAC2"/>
    <property type="match status" value="1"/>
</dbReference>
<sequence>MQLEPIAITAEVFQVGGYGLTAPEDAAIYLINFDGHAALVDAGGGREQTRLLNHLATVGVLPAQIEYLLLTHCHYDHAGGAHSLRKHLGCPVVAHTLDAVFLESGNNEITAADWYGTHIHPCPVDRPLRELRQTLPLGGRTITALHIPGHSPGSLAYLIESEGKRVVFAQDVHGPLDPVRLRSNRTDYLASLERLLALNADILCEGHYGIFRSKPVVTRFIHSCLNAALGP</sequence>
<comment type="caution">
    <text evidence="3">The sequence shown here is derived from an EMBL/GenBank/DDBJ whole genome shotgun (WGS) entry which is preliminary data.</text>
</comment>
<dbReference type="InterPro" id="IPR050855">
    <property type="entry name" value="NDM-1-like"/>
</dbReference>
<feature type="domain" description="Metallo-beta-lactamase" evidence="2">
    <location>
        <begin position="25"/>
        <end position="207"/>
    </location>
</feature>
<keyword evidence="4" id="KW-1185">Reference proteome</keyword>
<dbReference type="InterPro" id="IPR036866">
    <property type="entry name" value="RibonucZ/Hydroxyglut_hydro"/>
</dbReference>
<dbReference type="CDD" id="cd06262">
    <property type="entry name" value="metallo-hydrolase-like_MBL-fold"/>
    <property type="match status" value="1"/>
</dbReference>
<evidence type="ECO:0000259" key="2">
    <source>
        <dbReference type="SMART" id="SM00849"/>
    </source>
</evidence>
<evidence type="ECO:0000313" key="3">
    <source>
        <dbReference type="EMBL" id="NMQ20331.1"/>
    </source>
</evidence>
<dbReference type="PANTHER" id="PTHR42951">
    <property type="entry name" value="METALLO-BETA-LACTAMASE DOMAIN-CONTAINING"/>
    <property type="match status" value="1"/>
</dbReference>
<dbReference type="EMBL" id="SPMZ01000045">
    <property type="protein sequence ID" value="NMQ20331.1"/>
    <property type="molecule type" value="Genomic_DNA"/>
</dbReference>